<dbReference type="PROSITE" id="PS51402">
    <property type="entry name" value="CATALASE_3"/>
    <property type="match status" value="1"/>
</dbReference>
<feature type="signal peptide" evidence="8">
    <location>
        <begin position="1"/>
        <end position="24"/>
    </location>
</feature>
<comment type="cofactor">
    <cofactor evidence="7">
        <name>heme</name>
        <dbReference type="ChEBI" id="CHEBI:30413"/>
    </cofactor>
</comment>
<comment type="similarity">
    <text evidence="1 7">Belongs to the catalase family.</text>
</comment>
<dbReference type="RefSeq" id="WP_238246574.1">
    <property type="nucleotide sequence ID" value="NZ_BPQP01000089.1"/>
</dbReference>
<dbReference type="Pfam" id="PF00199">
    <property type="entry name" value="Catalase"/>
    <property type="match status" value="1"/>
</dbReference>
<evidence type="ECO:0000256" key="1">
    <source>
        <dbReference type="ARBA" id="ARBA00005329"/>
    </source>
</evidence>
<evidence type="ECO:0000259" key="9">
    <source>
        <dbReference type="SMART" id="SM01060"/>
    </source>
</evidence>
<proteinExistence type="inferred from homology"/>
<dbReference type="InterPro" id="IPR020835">
    <property type="entry name" value="Catalase_sf"/>
</dbReference>
<keyword evidence="6 7" id="KW-0408">Iron</keyword>
<keyword evidence="2 7" id="KW-0575">Peroxidase</keyword>
<dbReference type="PANTHER" id="PTHR11465">
    <property type="entry name" value="CATALASE"/>
    <property type="match status" value="1"/>
</dbReference>
<dbReference type="PROSITE" id="PS51257">
    <property type="entry name" value="PROKAR_LIPOPROTEIN"/>
    <property type="match status" value="1"/>
</dbReference>
<dbReference type="SUPFAM" id="SSF56634">
    <property type="entry name" value="Heme-dependent catalase-like"/>
    <property type="match status" value="1"/>
</dbReference>
<name>A0ABQ4S314_9HYPH</name>
<evidence type="ECO:0000256" key="5">
    <source>
        <dbReference type="ARBA" id="ARBA00023002"/>
    </source>
</evidence>
<sequence>MMSTRMTAGCAAALACLLAGPVSAQEADAQAIVDALFAAGGNKPGVRASGAKGVCAKGTFTPSAEAPSLTKAPHFAKAVPMTMRFSMGGSNPGISDKAKPVTRGFAMRFTDTTGDMVFVFISAPVFSTKTPQQLLEFARVRAPGPDGKPDADKIKAFGTANPETTKQAAWLNARPVPASFAGVDYWGVQAYTLTDAKGAAKIVKLKTVATAGQLGLIDDELKAKPDSFYADELKERLAKGPATFDLVAVLGEAGDPTNDSTATWPEENRKSVKLGTIAVSAIEPNATCDANTFDPVADLPEGVAGPADDPMFAIRSPTYAISLSRRAAP</sequence>
<evidence type="ECO:0000313" key="10">
    <source>
        <dbReference type="EMBL" id="GJD97521.1"/>
    </source>
</evidence>
<reference evidence="10" key="1">
    <citation type="journal article" date="2021" name="Front. Microbiol.">
        <title>Comprehensive Comparative Genomics and Phenotyping of Methylobacterium Species.</title>
        <authorList>
            <person name="Alessa O."/>
            <person name="Ogura Y."/>
            <person name="Fujitani Y."/>
            <person name="Takami H."/>
            <person name="Hayashi T."/>
            <person name="Sahin N."/>
            <person name="Tani A."/>
        </authorList>
    </citation>
    <scope>NUCLEOTIDE SEQUENCE</scope>
    <source>
        <strain evidence="10">DSM 19015</strain>
    </source>
</reference>
<dbReference type="EC" id="1.11.1.-" evidence="7"/>
<keyword evidence="4 7" id="KW-0479">Metal-binding</keyword>
<feature type="domain" description="Catalase core" evidence="9">
    <location>
        <begin position="3"/>
        <end position="328"/>
    </location>
</feature>
<dbReference type="PIRSF" id="PIRSF000296">
    <property type="entry name" value="SrpA"/>
    <property type="match status" value="1"/>
</dbReference>
<dbReference type="InterPro" id="IPR024168">
    <property type="entry name" value="Catalase_SrpA-type_pred"/>
</dbReference>
<accession>A0ABQ4S314</accession>
<organism evidence="10 11">
    <name type="scientific">Methylobacterium iners</name>
    <dbReference type="NCBI Taxonomy" id="418707"/>
    <lineage>
        <taxon>Bacteria</taxon>
        <taxon>Pseudomonadati</taxon>
        <taxon>Pseudomonadota</taxon>
        <taxon>Alphaproteobacteria</taxon>
        <taxon>Hyphomicrobiales</taxon>
        <taxon>Methylobacteriaceae</taxon>
        <taxon>Methylobacterium</taxon>
    </lineage>
</organism>
<dbReference type="Gene3D" id="2.40.180.10">
    <property type="entry name" value="Catalase core domain"/>
    <property type="match status" value="1"/>
</dbReference>
<dbReference type="GO" id="GO:0004601">
    <property type="term" value="F:peroxidase activity"/>
    <property type="evidence" value="ECO:0007669"/>
    <property type="project" value="UniProtKB-KW"/>
</dbReference>
<dbReference type="SMART" id="SM01060">
    <property type="entry name" value="Catalase"/>
    <property type="match status" value="1"/>
</dbReference>
<gene>
    <name evidence="10" type="primary">srpA</name>
    <name evidence="10" type="ORF">OCOJLMKI_4753</name>
</gene>
<dbReference type="InterPro" id="IPR011614">
    <property type="entry name" value="Catalase_core"/>
</dbReference>
<dbReference type="CDD" id="cd08153">
    <property type="entry name" value="srpA_like"/>
    <property type="match status" value="1"/>
</dbReference>
<keyword evidence="5 7" id="KW-0560">Oxidoreductase</keyword>
<dbReference type="Gene3D" id="1.20.1280.120">
    <property type="match status" value="1"/>
</dbReference>
<keyword evidence="8" id="KW-0732">Signal</keyword>
<keyword evidence="3 7" id="KW-0349">Heme</keyword>
<comment type="caution">
    <text evidence="10">The sequence shown here is derived from an EMBL/GenBank/DDBJ whole genome shotgun (WGS) entry which is preliminary data.</text>
</comment>
<keyword evidence="11" id="KW-1185">Reference proteome</keyword>
<feature type="chain" id="PRO_5045715194" description="Catalase-related peroxidase" evidence="8">
    <location>
        <begin position="25"/>
        <end position="329"/>
    </location>
</feature>
<dbReference type="Proteomes" id="UP001055125">
    <property type="component" value="Unassembled WGS sequence"/>
</dbReference>
<evidence type="ECO:0000256" key="6">
    <source>
        <dbReference type="ARBA" id="ARBA00023004"/>
    </source>
</evidence>
<evidence type="ECO:0000256" key="3">
    <source>
        <dbReference type="ARBA" id="ARBA00022617"/>
    </source>
</evidence>
<dbReference type="EMBL" id="BPQP01000089">
    <property type="protein sequence ID" value="GJD97521.1"/>
    <property type="molecule type" value="Genomic_DNA"/>
</dbReference>
<dbReference type="InterPro" id="IPR018028">
    <property type="entry name" value="Catalase"/>
</dbReference>
<comment type="function">
    <text evidence="7">Has an organic peroxide-dependent peroxidase activity.</text>
</comment>
<reference evidence="10" key="2">
    <citation type="submission" date="2021-08" db="EMBL/GenBank/DDBJ databases">
        <authorList>
            <person name="Tani A."/>
            <person name="Ola A."/>
            <person name="Ogura Y."/>
            <person name="Katsura K."/>
            <person name="Hayashi T."/>
        </authorList>
    </citation>
    <scope>NUCLEOTIDE SEQUENCE</scope>
    <source>
        <strain evidence="10">DSM 19015</strain>
    </source>
</reference>
<evidence type="ECO:0000256" key="8">
    <source>
        <dbReference type="SAM" id="SignalP"/>
    </source>
</evidence>
<dbReference type="PANTHER" id="PTHR11465:SF9">
    <property type="entry name" value="CATALASE"/>
    <property type="match status" value="1"/>
</dbReference>
<evidence type="ECO:0000256" key="2">
    <source>
        <dbReference type="ARBA" id="ARBA00022559"/>
    </source>
</evidence>
<evidence type="ECO:0000256" key="4">
    <source>
        <dbReference type="ARBA" id="ARBA00022723"/>
    </source>
</evidence>
<evidence type="ECO:0000313" key="11">
    <source>
        <dbReference type="Proteomes" id="UP001055125"/>
    </source>
</evidence>
<protein>
    <recommendedName>
        <fullName evidence="7">Catalase-related peroxidase</fullName>
        <ecNumber evidence="7">1.11.1.-</ecNumber>
    </recommendedName>
</protein>
<evidence type="ECO:0000256" key="7">
    <source>
        <dbReference type="PIRNR" id="PIRNR000296"/>
    </source>
</evidence>